<reference evidence="1" key="1">
    <citation type="submission" date="2022-09" db="EMBL/GenBank/DDBJ databases">
        <title>Complete genome sequence of Rossellomorea vietnamensis strain RL-WG62, a newly isolated PGPR with the potential for plant salinity stress alleviation.</title>
        <authorList>
            <person name="Ren L."/>
            <person name="Wang G."/>
            <person name="Hu H."/>
        </authorList>
    </citation>
    <scope>NUCLEOTIDE SEQUENCE</scope>
    <source>
        <strain evidence="1">RL-WG62</strain>
    </source>
</reference>
<evidence type="ECO:0000313" key="1">
    <source>
        <dbReference type="EMBL" id="UXH46624.1"/>
    </source>
</evidence>
<keyword evidence="2" id="KW-1185">Reference proteome</keyword>
<accession>A0ACD4CED9</accession>
<gene>
    <name evidence="1" type="primary">gguB</name>
    <name evidence="1" type="ORF">N5C46_11455</name>
</gene>
<name>A0ACD4CED9_9BACI</name>
<organism evidence="1 2">
    <name type="scientific">Rossellomorea vietnamensis</name>
    <dbReference type="NCBI Taxonomy" id="218284"/>
    <lineage>
        <taxon>Bacteria</taxon>
        <taxon>Bacillati</taxon>
        <taxon>Bacillota</taxon>
        <taxon>Bacilli</taxon>
        <taxon>Bacillales</taxon>
        <taxon>Bacillaceae</taxon>
        <taxon>Rossellomorea</taxon>
    </lineage>
</organism>
<sequence>MNIFQEARMLIRDNIRDYGMYIALFAIILTFTFMTDGLFITSRNISNLLDSAGYIAVLAVGMTLVIVIRHIDLSVGYAAGFLGAIAAILLTQAGLSTWLTIPIILIIGAIVGLFNGLLVAQIGIPSFVATLAGMLIFRGALLQVTEKTGTIIIQDDHFNAIGNGFIPSLMEVGGLHLLSLLVGLVGIILYIYSEISTRRNKIKYEFEVISSPIFALKLVFVSAIIGYVTWILAGYHGFSWTVIIILIVVVVYHFLTSKTVLGRHIYAVGSNPEAAHLSGINVKKITYIVFGSMGMLAALSGILFTSRLQSATTTAGTLFELDAIAAAYVGGVSSAGGVGKVTGAIIGAIVMASLTSGMNLLGVGISYQYMIRGGVLAGAVIFDVMTRKKR</sequence>
<protein>
    <submittedName>
        <fullName evidence="1">Sugar ABC transporter permease</fullName>
    </submittedName>
</protein>
<proteinExistence type="predicted"/>
<evidence type="ECO:0000313" key="2">
    <source>
        <dbReference type="Proteomes" id="UP001064027"/>
    </source>
</evidence>
<dbReference type="Proteomes" id="UP001064027">
    <property type="component" value="Chromosome"/>
</dbReference>
<dbReference type="EMBL" id="CP104558">
    <property type="protein sequence ID" value="UXH46624.1"/>
    <property type="molecule type" value="Genomic_DNA"/>
</dbReference>